<accession>A0A1F4S7Z6</accession>
<dbReference type="Proteomes" id="UP000177905">
    <property type="component" value="Unassembled WGS sequence"/>
</dbReference>
<dbReference type="CDD" id="cd04181">
    <property type="entry name" value="NTP_transferase"/>
    <property type="match status" value="1"/>
</dbReference>
<dbReference type="InterPro" id="IPR050486">
    <property type="entry name" value="Mannose-1P_guanyltransferase"/>
</dbReference>
<evidence type="ECO:0000259" key="6">
    <source>
        <dbReference type="Pfam" id="PF25084"/>
    </source>
</evidence>
<keyword evidence="2" id="KW-0963">Cytoplasm</keyword>
<dbReference type="AlphaFoldDB" id="A0A1F4S7Z6"/>
<comment type="caution">
    <text evidence="7">The sequence shown here is derived from an EMBL/GenBank/DDBJ whole genome shotgun (WGS) entry which is preliminary data.</text>
</comment>
<keyword evidence="3" id="KW-0396">Initiation factor</keyword>
<evidence type="ECO:0000313" key="7">
    <source>
        <dbReference type="EMBL" id="OGC15873.1"/>
    </source>
</evidence>
<sequence>MAAGYGTRLEPMTFAVPKPMVPIVNKPTMLHNIELLRRNGIRQITANIHYHPEQIVNYFADGDDFGVDLTYSFEEELMGTAGGVWRMGRVVNKINETFLVLSSDALTDVNLQRLIDFHKKKKALATVALSPVKSVEHFGVVKIDDDNRLLKFQEKPKKEEAISNLVNTGIYVFEPEILDMIPQNKLYDFGKDLFPRLMEENIPVYGYHMIEYWSDVGTLDAYREANYDAMHGTVRINIPGKKVSACVWIGKNCRIDESVKFEGCVIVGDRCEIRAGAFVKDSIIGKMGVVGVDTKISDSIIWSDTFISKNSDIKESVVGNWCFISEGVKINPKCIISNRCKIHKETKVAERTMLKPNEIL</sequence>
<dbReference type="SUPFAM" id="SSF53448">
    <property type="entry name" value="Nucleotide-diphospho-sugar transferases"/>
    <property type="match status" value="1"/>
</dbReference>
<dbReference type="InterPro" id="IPR011004">
    <property type="entry name" value="Trimer_LpxA-like_sf"/>
</dbReference>
<evidence type="ECO:0000256" key="4">
    <source>
        <dbReference type="ARBA" id="ARBA00022917"/>
    </source>
</evidence>
<dbReference type="PANTHER" id="PTHR22572">
    <property type="entry name" value="SUGAR-1-PHOSPHATE GUANYL TRANSFERASE"/>
    <property type="match status" value="1"/>
</dbReference>
<dbReference type="Gene3D" id="3.90.550.10">
    <property type="entry name" value="Spore Coat Polysaccharide Biosynthesis Protein SpsA, Chain A"/>
    <property type="match status" value="1"/>
</dbReference>
<evidence type="ECO:0000313" key="8">
    <source>
        <dbReference type="Proteomes" id="UP000177905"/>
    </source>
</evidence>
<keyword evidence="4" id="KW-0648">Protein biosynthesis</keyword>
<dbReference type="Gene3D" id="2.160.10.10">
    <property type="entry name" value="Hexapeptide repeat proteins"/>
    <property type="match status" value="1"/>
</dbReference>
<evidence type="ECO:0000259" key="5">
    <source>
        <dbReference type="Pfam" id="PF00483"/>
    </source>
</evidence>
<dbReference type="Pfam" id="PF00483">
    <property type="entry name" value="NTP_transferase"/>
    <property type="match status" value="1"/>
</dbReference>
<evidence type="ECO:0000256" key="1">
    <source>
        <dbReference type="ARBA" id="ARBA00004514"/>
    </source>
</evidence>
<evidence type="ECO:0000256" key="3">
    <source>
        <dbReference type="ARBA" id="ARBA00022540"/>
    </source>
</evidence>
<comment type="subcellular location">
    <subcellularLocation>
        <location evidence="1">Cytoplasm</location>
        <location evidence="1">Cytosol</location>
    </subcellularLocation>
</comment>
<dbReference type="InterPro" id="IPR056764">
    <property type="entry name" value="LbH_EIF2B3/5"/>
</dbReference>
<dbReference type="SUPFAM" id="SSF51161">
    <property type="entry name" value="Trimeric LpxA-like enzymes"/>
    <property type="match status" value="1"/>
</dbReference>
<dbReference type="Pfam" id="PF25084">
    <property type="entry name" value="LbH_EIF2B"/>
    <property type="match status" value="1"/>
</dbReference>
<feature type="domain" description="Nucleotidyl transferase" evidence="5">
    <location>
        <begin position="1"/>
        <end position="229"/>
    </location>
</feature>
<dbReference type="InterPro" id="IPR029044">
    <property type="entry name" value="Nucleotide-diphossugar_trans"/>
</dbReference>
<proteinExistence type="predicted"/>
<protein>
    <submittedName>
        <fullName evidence="7">Uncharacterized protein</fullName>
    </submittedName>
</protein>
<dbReference type="EMBL" id="MEUA01000017">
    <property type="protein sequence ID" value="OGC15873.1"/>
    <property type="molecule type" value="Genomic_DNA"/>
</dbReference>
<organism evidence="7 8">
    <name type="scientific">candidate division WOR-1 bacterium RIFOXYB2_FULL_36_35</name>
    <dbReference type="NCBI Taxonomy" id="1802578"/>
    <lineage>
        <taxon>Bacteria</taxon>
        <taxon>Bacillati</taxon>
        <taxon>Saganbacteria</taxon>
    </lineage>
</organism>
<dbReference type="InterPro" id="IPR005835">
    <property type="entry name" value="NTP_transferase_dom"/>
</dbReference>
<feature type="domain" description="EIF2B subunit epsilon/gamma LbH" evidence="6">
    <location>
        <begin position="247"/>
        <end position="348"/>
    </location>
</feature>
<evidence type="ECO:0000256" key="2">
    <source>
        <dbReference type="ARBA" id="ARBA00022490"/>
    </source>
</evidence>
<reference evidence="7 8" key="1">
    <citation type="journal article" date="2016" name="Nat. Commun.">
        <title>Thousands of microbial genomes shed light on interconnected biogeochemical processes in an aquifer system.</title>
        <authorList>
            <person name="Anantharaman K."/>
            <person name="Brown C.T."/>
            <person name="Hug L.A."/>
            <person name="Sharon I."/>
            <person name="Castelle C.J."/>
            <person name="Probst A.J."/>
            <person name="Thomas B.C."/>
            <person name="Singh A."/>
            <person name="Wilkins M.J."/>
            <person name="Karaoz U."/>
            <person name="Brodie E.L."/>
            <person name="Williams K.H."/>
            <person name="Hubbard S.S."/>
            <person name="Banfield J.F."/>
        </authorList>
    </citation>
    <scope>NUCLEOTIDE SEQUENCE [LARGE SCALE GENOMIC DNA]</scope>
</reference>
<gene>
    <name evidence="7" type="ORF">A2290_05850</name>
</gene>
<name>A0A1F4S7Z6_UNCSA</name>